<keyword evidence="5 9" id="KW-0548">Nucleotidyltransferase</keyword>
<keyword evidence="7 9" id="KW-0804">Transcription</keyword>
<keyword evidence="15" id="KW-1185">Reference proteome</keyword>
<dbReference type="EC" id="2.7.7.6" evidence="9"/>
<keyword evidence="3 9" id="KW-0240">DNA-directed RNA polymerase</keyword>
<feature type="region of interest" description="Disordered" evidence="12">
    <location>
        <begin position="385"/>
        <end position="405"/>
    </location>
</feature>
<dbReference type="InterPro" id="IPR045867">
    <property type="entry name" value="DNA-dir_RpoC_beta_prime"/>
</dbReference>
<dbReference type="Proteomes" id="UP000727056">
    <property type="component" value="Unassembled WGS sequence"/>
</dbReference>
<evidence type="ECO:0000259" key="13">
    <source>
        <dbReference type="SMART" id="SM00663"/>
    </source>
</evidence>
<protein>
    <recommendedName>
        <fullName evidence="9">DNA-directed RNA polymerase subunit beta'</fullName>
        <shortName evidence="9">RNAP subunit beta'</shortName>
        <ecNumber evidence="9">2.7.7.6</ecNumber>
    </recommendedName>
    <alternativeName>
        <fullName evidence="9">RNA polymerase subunit beta'</fullName>
    </alternativeName>
    <alternativeName>
        <fullName evidence="9">Transcriptase subunit beta'</fullName>
    </alternativeName>
</protein>
<evidence type="ECO:0000256" key="8">
    <source>
        <dbReference type="ARBA" id="ARBA00048552"/>
    </source>
</evidence>
<evidence type="ECO:0000313" key="15">
    <source>
        <dbReference type="Proteomes" id="UP000727056"/>
    </source>
</evidence>
<evidence type="ECO:0000256" key="6">
    <source>
        <dbReference type="ARBA" id="ARBA00022723"/>
    </source>
</evidence>
<evidence type="ECO:0000256" key="3">
    <source>
        <dbReference type="ARBA" id="ARBA00022478"/>
    </source>
</evidence>
<feature type="binding site" evidence="9">
    <location>
        <position position="974"/>
    </location>
    <ligand>
        <name>Zn(2+)</name>
        <dbReference type="ChEBI" id="CHEBI:29105"/>
        <label>2</label>
    </ligand>
</feature>
<dbReference type="NCBIfam" id="TIGR02386">
    <property type="entry name" value="rpoC_TIGR"/>
    <property type="match status" value="1"/>
</dbReference>
<dbReference type="InterPro" id="IPR044893">
    <property type="entry name" value="RNA_pol_Rpb1_clamp_domain"/>
</dbReference>
<dbReference type="InterPro" id="IPR007083">
    <property type="entry name" value="RNA_pol_Rpb1_4"/>
</dbReference>
<dbReference type="Gene3D" id="1.10.40.90">
    <property type="match status" value="1"/>
</dbReference>
<comment type="function">
    <text evidence="1 9 10">DNA-dependent RNA polymerase catalyzes the transcription of DNA into RNA using the four ribonucleoside triphosphates as substrates.</text>
</comment>
<sequence>MLDVNFFDELRIGLATADDIRQWSHGEVKKPETINYRTLKPEKDGLFCEKIFGPTRDWECYCGKYKRVRFKGIICERCGVEVTRAKVRRERMGHIELAAPVTHIWYFKGVPSRLGYLLDLAPKDLEKVIYFAAYMITFVDEERRTRDLPSLEAHVSVERQQIEQRRDADLEARAKRVENDLAELEAEGAKADARRKVREGAEREMKQLRDRAQREIDRLDEVWNRFKNLKVQDLEGDELLYRELRDRFGTYFDGSMGAAALQKRLETFDLDEEAERLREIIRTGKGQKKTRALKRLKVVSAFLQTRNSPKGMVLDCVPVIPPDLRPMVQLDGGRFATSDLNDLYRRVINRNNRLKRLLDLGAPEIIVNNEKRMLQEAVDALFDNGRRGRPVTGPGNRPLKSLSDMLKGKQGRFRQNLLGKRVDYSARSVIVVGPQLKLHQCGLPKAMALELFKPFVMKRLVDLNHAQNIKSAKRMVERQRTVVYDVLEEVIAEHPVLLNRAPTLHRLGIQAFEPQLVEGKAIQIHPLVCTAFNADFDGDQMAVHLPLSAEAQAEARILMLSSNNILKPADGRPVTMPTQDMVLGLFFLTTDAEERVLKGEGRSFGSTAEAIMAFDAGELSLQAEVEIRFPVGSVPPRGWTPPAPTEADVDSGVAEWQVGDPFRLKTTLGRALFNELLPEDYPFVQIPVGKKQISEIVNDLAERYPKIVVAATLDNLKSAGYFWATRSGVTVAVSDILVPEAKKEIIASYEARDEKVQKQYERGLITKDERTQELIAIWTEATNKVADVMSANFPKTNAIFMMVDSGARGNMMQMRQIAGMRGLVSNAKNETIPRPIKASFREGLSVLEYFISTHGARKGLADTALRTADSGYLTRRLVDVSQDVIIREDDCGTDRGLKLAIAVRDSEGVLRKTENVESSVYARCLAEDITVDGQLLAPANTDLGDVLIDELVKHGVETVKTRSVLTCESAVGTCARCYGRSLATGKLVDIGEAVGIIAAQSIGEPGTQLTMRTFHTGGVAGDDITQGLPRVVELFEARQPKGVAPISEAVGRVRIEETEKTKKVVITPDDGTDEQPYAVSKRARLLVGEGDRVVVGQPLTVGAINPHDVLRVLGQRQVQIYLVDQVQKVYNSQGVAIHDKHIEIIVRQMLRRVTIIESGDAELLPGELVERSKFEGENRRVVSEGGHPASGRPQLMGITKASLATESWLSAASFQETTRVLTDAAINAKSDSLIGLKENVIIGKLIPAGTGLSRYRNIRVEPTEEAKSAMYSAVGYDDIDYSPFGAGSGQAVPLDDYDYGPYQG</sequence>
<feature type="binding site" evidence="9">
    <location>
        <position position="967"/>
    </location>
    <ligand>
        <name>Zn(2+)</name>
        <dbReference type="ChEBI" id="CHEBI:29105"/>
        <label>2</label>
    </ligand>
</feature>
<dbReference type="SMART" id="SM00663">
    <property type="entry name" value="RPOLA_N"/>
    <property type="match status" value="1"/>
</dbReference>
<feature type="domain" description="RNA polymerase N-terminal" evidence="13">
    <location>
        <begin position="310"/>
        <end position="589"/>
    </location>
</feature>
<dbReference type="Pfam" id="PF04998">
    <property type="entry name" value="RNA_pol_Rpb1_5"/>
    <property type="match status" value="1"/>
</dbReference>
<comment type="caution">
    <text evidence="14">The sequence shown here is derived from an EMBL/GenBank/DDBJ whole genome shotgun (WGS) entry which is preliminary data.</text>
</comment>
<evidence type="ECO:0000256" key="2">
    <source>
        <dbReference type="ARBA" id="ARBA00006460"/>
    </source>
</evidence>
<feature type="binding site" evidence="9">
    <location>
        <position position="75"/>
    </location>
    <ligand>
        <name>Zn(2+)</name>
        <dbReference type="ChEBI" id="CHEBI:29105"/>
        <label>1</label>
    </ligand>
</feature>
<keyword evidence="6 9" id="KW-0479">Metal-binding</keyword>
<evidence type="ECO:0000256" key="5">
    <source>
        <dbReference type="ARBA" id="ARBA00022695"/>
    </source>
</evidence>
<keyword evidence="4 9" id="KW-0808">Transferase</keyword>
<dbReference type="Gene3D" id="2.40.50.100">
    <property type="match status" value="1"/>
</dbReference>
<evidence type="ECO:0000256" key="10">
    <source>
        <dbReference type="RuleBase" id="RU004279"/>
    </source>
</evidence>
<dbReference type="CDD" id="cd02655">
    <property type="entry name" value="RNAP_beta'_C"/>
    <property type="match status" value="1"/>
</dbReference>
<comment type="subunit">
    <text evidence="9">The RNAP catalytic core consists of 2 alpha, 1 beta, 1 beta' and 1 omega subunit. When a sigma factor is associated with the core the holoenzyme is formed, which can initiate transcription.</text>
</comment>
<proteinExistence type="inferred from homology"/>
<evidence type="ECO:0000313" key="14">
    <source>
        <dbReference type="EMBL" id="NJQ14473.1"/>
    </source>
</evidence>
<dbReference type="Gene3D" id="1.10.1790.20">
    <property type="match status" value="1"/>
</dbReference>
<dbReference type="EMBL" id="JAAVJC010000027">
    <property type="protein sequence ID" value="NJQ14473.1"/>
    <property type="molecule type" value="Genomic_DNA"/>
</dbReference>
<feature type="binding site" evidence="9">
    <location>
        <position position="78"/>
    </location>
    <ligand>
        <name>Zn(2+)</name>
        <dbReference type="ChEBI" id="CHEBI:29105"/>
        <label>1</label>
    </ligand>
</feature>
<dbReference type="InterPro" id="IPR007081">
    <property type="entry name" value="RNA_pol_Rpb1_5"/>
</dbReference>
<feature type="binding site" evidence="9">
    <location>
        <position position="891"/>
    </location>
    <ligand>
        <name>Zn(2+)</name>
        <dbReference type="ChEBI" id="CHEBI:29105"/>
        <label>2</label>
    </ligand>
</feature>
<name>A0ABX1C975_9ACTN</name>
<keyword evidence="9" id="KW-0460">Magnesium</keyword>
<dbReference type="InterPro" id="IPR042102">
    <property type="entry name" value="RNA_pol_Rpb1_3_sf"/>
</dbReference>
<dbReference type="Gene3D" id="1.10.132.30">
    <property type="match status" value="1"/>
</dbReference>
<dbReference type="Gene3D" id="2.40.40.20">
    <property type="match status" value="1"/>
</dbReference>
<dbReference type="InterPro" id="IPR007080">
    <property type="entry name" value="RNA_pol_Rpb1_1"/>
</dbReference>
<comment type="cofactor">
    <cofactor evidence="9">
        <name>Mg(2+)</name>
        <dbReference type="ChEBI" id="CHEBI:18420"/>
    </cofactor>
    <text evidence="9">Binds 1 Mg(2+) ion per subunit.</text>
</comment>
<feature type="binding site" evidence="9">
    <location>
        <position position="537"/>
    </location>
    <ligand>
        <name>Mg(2+)</name>
        <dbReference type="ChEBI" id="CHEBI:18420"/>
    </ligand>
</feature>
<feature type="binding site" evidence="9">
    <location>
        <position position="62"/>
    </location>
    <ligand>
        <name>Zn(2+)</name>
        <dbReference type="ChEBI" id="CHEBI:29105"/>
        <label>1</label>
    </ligand>
</feature>
<evidence type="ECO:0000256" key="11">
    <source>
        <dbReference type="SAM" id="Coils"/>
    </source>
</evidence>
<dbReference type="PANTHER" id="PTHR19376:SF54">
    <property type="entry name" value="DNA-DIRECTED RNA POLYMERASE SUBUNIT BETA"/>
    <property type="match status" value="1"/>
</dbReference>
<organism evidence="14 15">
    <name type="scientific">Streptomyces bohaiensis</name>
    <dbReference type="NCBI Taxonomy" id="1431344"/>
    <lineage>
        <taxon>Bacteria</taxon>
        <taxon>Bacillati</taxon>
        <taxon>Actinomycetota</taxon>
        <taxon>Actinomycetes</taxon>
        <taxon>Kitasatosporales</taxon>
        <taxon>Streptomycetaceae</taxon>
        <taxon>Streptomyces</taxon>
    </lineage>
</organism>
<evidence type="ECO:0000256" key="12">
    <source>
        <dbReference type="SAM" id="MobiDB-lite"/>
    </source>
</evidence>
<dbReference type="Pfam" id="PF00623">
    <property type="entry name" value="RNA_pol_Rpb1_2"/>
    <property type="match status" value="1"/>
</dbReference>
<feature type="binding site" evidence="9">
    <location>
        <position position="60"/>
    </location>
    <ligand>
        <name>Zn(2+)</name>
        <dbReference type="ChEBI" id="CHEBI:29105"/>
        <label>1</label>
    </ligand>
</feature>
<dbReference type="NCBIfam" id="NF011498">
    <property type="entry name" value="PRK14906.1"/>
    <property type="match status" value="1"/>
</dbReference>
<comment type="catalytic activity">
    <reaction evidence="8 9 10">
        <text>RNA(n) + a ribonucleoside 5'-triphosphate = RNA(n+1) + diphosphate</text>
        <dbReference type="Rhea" id="RHEA:21248"/>
        <dbReference type="Rhea" id="RHEA-COMP:14527"/>
        <dbReference type="Rhea" id="RHEA-COMP:17342"/>
        <dbReference type="ChEBI" id="CHEBI:33019"/>
        <dbReference type="ChEBI" id="CHEBI:61557"/>
        <dbReference type="ChEBI" id="CHEBI:140395"/>
        <dbReference type="EC" id="2.7.7.6"/>
    </reaction>
</comment>
<comment type="similarity">
    <text evidence="2 9 10">Belongs to the RNA polymerase beta' chain family.</text>
</comment>
<dbReference type="InterPro" id="IPR000722">
    <property type="entry name" value="RNA_pol_asu"/>
</dbReference>
<dbReference type="Gene3D" id="4.10.860.120">
    <property type="entry name" value="RNA polymerase II, clamp domain"/>
    <property type="match status" value="1"/>
</dbReference>
<dbReference type="InterPro" id="IPR006592">
    <property type="entry name" value="RNA_pol_N"/>
</dbReference>
<feature type="binding site" evidence="9">
    <location>
        <position position="539"/>
    </location>
    <ligand>
        <name>Mg(2+)</name>
        <dbReference type="ChEBI" id="CHEBI:18420"/>
    </ligand>
</feature>
<dbReference type="InterPro" id="IPR012754">
    <property type="entry name" value="DNA-dir_RpoC_beta_prime_bact"/>
</dbReference>
<keyword evidence="9" id="KW-0862">Zinc</keyword>
<gene>
    <name evidence="9" type="primary">rpoC</name>
    <name evidence="14" type="ORF">HCN52_05850</name>
</gene>
<dbReference type="InterPro" id="IPR038120">
    <property type="entry name" value="Rpb1_funnel_sf"/>
</dbReference>
<evidence type="ECO:0000256" key="7">
    <source>
        <dbReference type="ARBA" id="ARBA00023163"/>
    </source>
</evidence>
<dbReference type="RefSeq" id="WP_168087295.1">
    <property type="nucleotide sequence ID" value="NZ_BHZH01000044.1"/>
</dbReference>
<dbReference type="CDD" id="cd01609">
    <property type="entry name" value="RNAP_beta'_N"/>
    <property type="match status" value="1"/>
</dbReference>
<dbReference type="InterPro" id="IPR007066">
    <property type="entry name" value="RNA_pol_Rpb1_3"/>
</dbReference>
<dbReference type="PANTHER" id="PTHR19376">
    <property type="entry name" value="DNA-DIRECTED RNA POLYMERASE"/>
    <property type="match status" value="1"/>
</dbReference>
<feature type="binding site" evidence="9">
    <location>
        <position position="977"/>
    </location>
    <ligand>
        <name>Zn(2+)</name>
        <dbReference type="ChEBI" id="CHEBI:29105"/>
        <label>2</label>
    </ligand>
</feature>
<feature type="binding site" evidence="9">
    <location>
        <position position="535"/>
    </location>
    <ligand>
        <name>Mg(2+)</name>
        <dbReference type="ChEBI" id="CHEBI:18420"/>
    </ligand>
</feature>
<comment type="cofactor">
    <cofactor evidence="9">
        <name>Zn(2+)</name>
        <dbReference type="ChEBI" id="CHEBI:29105"/>
    </cofactor>
    <text evidence="9">Binds 2 Zn(2+) ions per subunit.</text>
</comment>
<evidence type="ECO:0000256" key="1">
    <source>
        <dbReference type="ARBA" id="ARBA00004026"/>
    </source>
</evidence>
<dbReference type="Pfam" id="PF04983">
    <property type="entry name" value="RNA_pol_Rpb1_3"/>
    <property type="match status" value="1"/>
</dbReference>
<dbReference type="SUPFAM" id="SSF64484">
    <property type="entry name" value="beta and beta-prime subunits of DNA dependent RNA-polymerase"/>
    <property type="match status" value="1"/>
</dbReference>
<dbReference type="Gene3D" id="1.10.150.390">
    <property type="match status" value="1"/>
</dbReference>
<accession>A0ABX1C975</accession>
<keyword evidence="11" id="KW-0175">Coiled coil</keyword>
<evidence type="ECO:0000256" key="9">
    <source>
        <dbReference type="HAMAP-Rule" id="MF_01322"/>
    </source>
</evidence>
<dbReference type="GO" id="GO:0000428">
    <property type="term" value="C:DNA-directed RNA polymerase complex"/>
    <property type="evidence" value="ECO:0007669"/>
    <property type="project" value="UniProtKB-KW"/>
</dbReference>
<feature type="coiled-coil region" evidence="11">
    <location>
        <begin position="167"/>
        <end position="222"/>
    </location>
</feature>
<dbReference type="Pfam" id="PF04997">
    <property type="entry name" value="RNA_pol_Rpb1_1"/>
    <property type="match status" value="1"/>
</dbReference>
<dbReference type="Gene3D" id="1.10.274.100">
    <property type="entry name" value="RNA polymerase Rpb1, domain 3"/>
    <property type="match status" value="1"/>
</dbReference>
<evidence type="ECO:0000256" key="4">
    <source>
        <dbReference type="ARBA" id="ARBA00022679"/>
    </source>
</evidence>
<dbReference type="HAMAP" id="MF_01322">
    <property type="entry name" value="RNApol_bact_RpoC"/>
    <property type="match status" value="1"/>
</dbReference>
<dbReference type="Pfam" id="PF05000">
    <property type="entry name" value="RNA_pol_Rpb1_4"/>
    <property type="match status" value="1"/>
</dbReference>
<reference evidence="14 15" key="1">
    <citation type="submission" date="2020-03" db="EMBL/GenBank/DDBJ databases">
        <title>Draft genome of Streptomyces sp. ventii, isolated from the Axial Seamount in the Pacific Ocean, and resequencing of the two type strains Streptomyces lonarensis strain NCL 716 and Streptomyces bohaiensis strain 11A07.</title>
        <authorList>
            <person name="Loughran R.M."/>
            <person name="Pfannmuller K.M."/>
            <person name="Wasson B.J."/>
            <person name="Deadmond M.C."/>
            <person name="Paddock B.E."/>
            <person name="Koyack M.J."/>
            <person name="Gallegos D.A."/>
            <person name="Mitchell E.A."/>
            <person name="Ushijima B."/>
            <person name="Saw J.H."/>
            <person name="Mcphail K.L."/>
            <person name="Videau P."/>
        </authorList>
    </citation>
    <scope>NUCLEOTIDE SEQUENCE [LARGE SCALE GENOMIC DNA]</scope>
    <source>
        <strain evidence="14 15">11A07</strain>
    </source>
</reference>